<dbReference type="GO" id="GO:0008658">
    <property type="term" value="F:penicillin binding"/>
    <property type="evidence" value="ECO:0007669"/>
    <property type="project" value="InterPro"/>
</dbReference>
<feature type="domain" description="Penicillin-binding protein transpeptidase" evidence="19">
    <location>
        <begin position="377"/>
        <end position="655"/>
    </location>
</feature>
<evidence type="ECO:0000256" key="8">
    <source>
        <dbReference type="ARBA" id="ARBA00022679"/>
    </source>
</evidence>
<dbReference type="InterPro" id="IPR001264">
    <property type="entry name" value="Glyco_trans_51"/>
</dbReference>
<keyword evidence="12 18" id="KW-0472">Membrane</keyword>
<proteinExistence type="inferred from homology"/>
<dbReference type="PANTHER" id="PTHR32282">
    <property type="entry name" value="BINDING PROTEIN TRANSPEPTIDASE, PUTATIVE-RELATED"/>
    <property type="match status" value="1"/>
</dbReference>
<dbReference type="GO" id="GO:0071555">
    <property type="term" value="P:cell wall organization"/>
    <property type="evidence" value="ECO:0007669"/>
    <property type="project" value="UniProtKB-KW"/>
</dbReference>
<keyword evidence="9" id="KW-0378">Hydrolase</keyword>
<dbReference type="Pfam" id="PF17957">
    <property type="entry name" value="Big_7"/>
    <property type="match status" value="1"/>
</dbReference>
<evidence type="ECO:0000256" key="11">
    <source>
        <dbReference type="ARBA" id="ARBA00022984"/>
    </source>
</evidence>
<evidence type="ECO:0000256" key="12">
    <source>
        <dbReference type="ARBA" id="ARBA00023136"/>
    </source>
</evidence>
<evidence type="ECO:0000256" key="17">
    <source>
        <dbReference type="SAM" id="MobiDB-lite"/>
    </source>
</evidence>
<evidence type="ECO:0000256" key="16">
    <source>
        <dbReference type="ARBA" id="ARBA00049902"/>
    </source>
</evidence>
<keyword evidence="6" id="KW-0645">Protease</keyword>
<name>A0A2M7DEJ7_9BACT</name>
<dbReference type="SUPFAM" id="SSF53955">
    <property type="entry name" value="Lysozyme-like"/>
    <property type="match status" value="1"/>
</dbReference>
<organism evidence="21 22">
    <name type="scientific">bacterium (Candidatus Gribaldobacteria) CG02_land_8_20_14_3_00_41_15</name>
    <dbReference type="NCBI Taxonomy" id="2014270"/>
    <lineage>
        <taxon>Bacteria</taxon>
        <taxon>Candidatus Gribaldobacteria</taxon>
    </lineage>
</organism>
<dbReference type="GO" id="GO:0006508">
    <property type="term" value="P:proteolysis"/>
    <property type="evidence" value="ECO:0007669"/>
    <property type="project" value="UniProtKB-KW"/>
</dbReference>
<keyword evidence="18" id="KW-1133">Transmembrane helix</keyword>
<feature type="transmembrane region" description="Helical" evidence="18">
    <location>
        <begin position="63"/>
        <end position="85"/>
    </location>
</feature>
<dbReference type="NCBIfam" id="TIGR02074">
    <property type="entry name" value="PBP_1a_fam"/>
    <property type="match status" value="1"/>
</dbReference>
<evidence type="ECO:0000256" key="13">
    <source>
        <dbReference type="ARBA" id="ARBA00023268"/>
    </source>
</evidence>
<evidence type="ECO:0000256" key="15">
    <source>
        <dbReference type="ARBA" id="ARBA00034000"/>
    </source>
</evidence>
<sequence length="973" mass="109186">MPIPQLYRSGKNRPSWRSQKKKYYLSKKRSSFRIGPVSPKKKFSFKNKKFSGRLWALLSNRKVLKFLTIFTLAIVIFGLIFVAWVSRGLPDPNNLMERQIPQSTKIYDRTGETILYEIHGDEKRTLVNLNEIPDYVKWATIAIEDKDFYKHGGFSLWAMFRTAVTNILTGRKAGGSTLTQQFIKNAILSSEKTYTRKIKEIILAYKMEKKFAKDEILQMYLNEIPYGSTAYGVEAASQKYFGKSVKDVNLAEAAILAALPQAPSRYSANRDLLIERQHYILDLMKERGYIPEAKAEAAKQFKLEFKKQSDNIIAPHFVMYVKEMLGEKYGEKMIEQEGLKIYTTLDLYKQKIAEEVIAAQAEKNEKNYEATNAALISLDPKTGQILAMVGSRDYFNDEIDGQVNVTTSPRQPGSSLKPVVYAAAFLRGYTPDTVLYDVVTNFSVDPNNPYEPHNYDSKEHGPVTIRKALAGSLNIPAVKTIYLAGIDNVLNLAADFGYTTLSDRSRFGLSLVLGGGEVKLIEHANAYSVFAREGLINPIAAILKIEDKNGKVIEEFKKPEEKRVLDPKVARMVNGILSDNSARAYIFGENNWLTLGSRPIAAKTGTTNDYHDAWTMGYTPSIVTGVWVGNSDNTAMKRGADGSVVAAPIWHDFMQKVLGDTPVEEFRTPEIVKTGKPVLDGEIEAGEKVKIDLASGLLAIPYTPESFIEEKTYKQDHCLLYYIDKDDPRGPAPKNPGQDPQFELWESRVLAWAKASSTVAASPPTEYDNLHKPENRPNFEILTPGNNQTIIEPLLTARIKASAPRGVNRAEYYLDNNLIISNNAFPFNLEKNISFLNNGFHNLKVMVCDDIDNCSEQSLEFNLILDEKTEARGEVNISWLEPTDGIALNKIDFPVNLKIKTSDPSQTARIDIFLRGENNNPVLITSLQPIENETASGNWKKIPASGPYKLYAEAKSWSGQTKKSEEITVTVNN</sequence>
<keyword evidence="13" id="KW-0511">Multifunctional enzyme</keyword>
<keyword evidence="5" id="KW-0121">Carboxypeptidase</keyword>
<protein>
    <submittedName>
        <fullName evidence="21">Uncharacterized protein</fullName>
    </submittedName>
</protein>
<evidence type="ECO:0000256" key="7">
    <source>
        <dbReference type="ARBA" id="ARBA00022676"/>
    </source>
</evidence>
<dbReference type="GO" id="GO:0005886">
    <property type="term" value="C:plasma membrane"/>
    <property type="evidence" value="ECO:0007669"/>
    <property type="project" value="UniProtKB-SubCell"/>
</dbReference>
<comment type="catalytic activity">
    <reaction evidence="16">
        <text>[GlcNAc-(1-&gt;4)-Mur2Ac(oyl-L-Ala-gamma-D-Glu-L-Lys-D-Ala-D-Ala)](n)-di-trans,octa-cis-undecaprenyl diphosphate + beta-D-GlcNAc-(1-&gt;4)-Mur2Ac(oyl-L-Ala-gamma-D-Glu-L-Lys-D-Ala-D-Ala)-di-trans,octa-cis-undecaprenyl diphosphate = [GlcNAc-(1-&gt;4)-Mur2Ac(oyl-L-Ala-gamma-D-Glu-L-Lys-D-Ala-D-Ala)](n+1)-di-trans,octa-cis-undecaprenyl diphosphate + di-trans,octa-cis-undecaprenyl diphosphate + H(+)</text>
        <dbReference type="Rhea" id="RHEA:23708"/>
        <dbReference type="Rhea" id="RHEA-COMP:9602"/>
        <dbReference type="Rhea" id="RHEA-COMP:9603"/>
        <dbReference type="ChEBI" id="CHEBI:15378"/>
        <dbReference type="ChEBI" id="CHEBI:58405"/>
        <dbReference type="ChEBI" id="CHEBI:60033"/>
        <dbReference type="ChEBI" id="CHEBI:78435"/>
        <dbReference type="EC" id="2.4.99.28"/>
    </reaction>
</comment>
<dbReference type="GO" id="GO:0030288">
    <property type="term" value="C:outer membrane-bounded periplasmic space"/>
    <property type="evidence" value="ECO:0007669"/>
    <property type="project" value="TreeGrafter"/>
</dbReference>
<dbReference type="Pfam" id="PF00912">
    <property type="entry name" value="Transgly"/>
    <property type="match status" value="1"/>
</dbReference>
<reference evidence="22" key="1">
    <citation type="submission" date="2017-09" db="EMBL/GenBank/DDBJ databases">
        <title>Depth-based differentiation of microbial function through sediment-hosted aquifers and enrichment of novel symbionts in the deep terrestrial subsurface.</title>
        <authorList>
            <person name="Probst A.J."/>
            <person name="Ladd B."/>
            <person name="Jarett J.K."/>
            <person name="Geller-Mcgrath D.E."/>
            <person name="Sieber C.M.K."/>
            <person name="Emerson J.B."/>
            <person name="Anantharaman K."/>
            <person name="Thomas B.C."/>
            <person name="Malmstrom R."/>
            <person name="Stieglmeier M."/>
            <person name="Klingl A."/>
            <person name="Woyke T."/>
            <person name="Ryan C.M."/>
            <person name="Banfield J.F."/>
        </authorList>
    </citation>
    <scope>NUCLEOTIDE SEQUENCE [LARGE SCALE GENOMIC DNA]</scope>
</reference>
<gene>
    <name evidence="21" type="ORF">COS21_00785</name>
</gene>
<evidence type="ECO:0000256" key="18">
    <source>
        <dbReference type="SAM" id="Phobius"/>
    </source>
</evidence>
<evidence type="ECO:0000256" key="9">
    <source>
        <dbReference type="ARBA" id="ARBA00022801"/>
    </source>
</evidence>
<dbReference type="Gene3D" id="1.10.3810.10">
    <property type="entry name" value="Biosynthetic peptidoglycan transglycosylase-like"/>
    <property type="match status" value="1"/>
</dbReference>
<keyword evidence="14" id="KW-0961">Cell wall biogenesis/degradation</keyword>
<evidence type="ECO:0000256" key="14">
    <source>
        <dbReference type="ARBA" id="ARBA00023316"/>
    </source>
</evidence>
<keyword evidence="10" id="KW-0133">Cell shape</keyword>
<comment type="similarity">
    <text evidence="2">In the C-terminal section; belongs to the transpeptidase family.</text>
</comment>
<comment type="similarity">
    <text evidence="3">In the N-terminal section; belongs to the glycosyltransferase 51 family.</text>
</comment>
<feature type="region of interest" description="Disordered" evidence="17">
    <location>
        <begin position="763"/>
        <end position="783"/>
    </location>
</feature>
<dbReference type="AlphaFoldDB" id="A0A2M7DEJ7"/>
<comment type="subcellular location">
    <subcellularLocation>
        <location evidence="1">Cell membrane</location>
    </subcellularLocation>
</comment>
<dbReference type="GO" id="GO:0009002">
    <property type="term" value="F:serine-type D-Ala-D-Ala carboxypeptidase activity"/>
    <property type="evidence" value="ECO:0007669"/>
    <property type="project" value="UniProtKB-EC"/>
</dbReference>
<dbReference type="Gene3D" id="3.40.710.10">
    <property type="entry name" value="DD-peptidase/beta-lactamase superfamily"/>
    <property type="match status" value="1"/>
</dbReference>
<dbReference type="EMBL" id="PETV01000023">
    <property type="protein sequence ID" value="PIV47283.1"/>
    <property type="molecule type" value="Genomic_DNA"/>
</dbReference>
<keyword evidence="11" id="KW-0573">Peptidoglycan synthesis</keyword>
<dbReference type="GO" id="GO:0008955">
    <property type="term" value="F:peptidoglycan glycosyltransferase activity"/>
    <property type="evidence" value="ECO:0007669"/>
    <property type="project" value="UniProtKB-EC"/>
</dbReference>
<dbReference type="GO" id="GO:0009252">
    <property type="term" value="P:peptidoglycan biosynthetic process"/>
    <property type="evidence" value="ECO:0007669"/>
    <property type="project" value="UniProtKB-KW"/>
</dbReference>
<dbReference type="GO" id="GO:0008360">
    <property type="term" value="P:regulation of cell shape"/>
    <property type="evidence" value="ECO:0007669"/>
    <property type="project" value="UniProtKB-KW"/>
</dbReference>
<evidence type="ECO:0000256" key="4">
    <source>
        <dbReference type="ARBA" id="ARBA00022475"/>
    </source>
</evidence>
<evidence type="ECO:0000256" key="5">
    <source>
        <dbReference type="ARBA" id="ARBA00022645"/>
    </source>
</evidence>
<evidence type="ECO:0000256" key="3">
    <source>
        <dbReference type="ARBA" id="ARBA00007739"/>
    </source>
</evidence>
<dbReference type="SUPFAM" id="SSF56601">
    <property type="entry name" value="beta-lactamase/transpeptidase-like"/>
    <property type="match status" value="1"/>
</dbReference>
<evidence type="ECO:0000313" key="21">
    <source>
        <dbReference type="EMBL" id="PIV47283.1"/>
    </source>
</evidence>
<dbReference type="InterPro" id="IPR013783">
    <property type="entry name" value="Ig-like_fold"/>
</dbReference>
<evidence type="ECO:0000259" key="20">
    <source>
        <dbReference type="Pfam" id="PF00912"/>
    </source>
</evidence>
<comment type="caution">
    <text evidence="21">The sequence shown here is derived from an EMBL/GenBank/DDBJ whole genome shotgun (WGS) entry which is preliminary data.</text>
</comment>
<dbReference type="InterPro" id="IPR050396">
    <property type="entry name" value="Glycosyltr_51/Transpeptidase"/>
</dbReference>
<evidence type="ECO:0000313" key="22">
    <source>
        <dbReference type="Proteomes" id="UP000229030"/>
    </source>
</evidence>
<evidence type="ECO:0000256" key="2">
    <source>
        <dbReference type="ARBA" id="ARBA00007090"/>
    </source>
</evidence>
<dbReference type="Gene3D" id="2.60.40.10">
    <property type="entry name" value="Immunoglobulins"/>
    <property type="match status" value="2"/>
</dbReference>
<feature type="domain" description="Glycosyl transferase family 51" evidence="20">
    <location>
        <begin position="114"/>
        <end position="284"/>
    </location>
</feature>
<dbReference type="Pfam" id="PF00905">
    <property type="entry name" value="Transpeptidase"/>
    <property type="match status" value="1"/>
</dbReference>
<keyword evidence="8" id="KW-0808">Transferase</keyword>
<dbReference type="InterPro" id="IPR001460">
    <property type="entry name" value="PCN-bd_Tpept"/>
</dbReference>
<dbReference type="InterPro" id="IPR023346">
    <property type="entry name" value="Lysozyme-like_dom_sf"/>
</dbReference>
<dbReference type="FunFam" id="1.10.3810.10:FF:000001">
    <property type="entry name" value="Penicillin-binding protein 1A"/>
    <property type="match status" value="1"/>
</dbReference>
<dbReference type="InterPro" id="IPR036950">
    <property type="entry name" value="PBP_transglycosylase"/>
</dbReference>
<accession>A0A2M7DEJ7</accession>
<dbReference type="Proteomes" id="UP000229030">
    <property type="component" value="Unassembled WGS sequence"/>
</dbReference>
<keyword evidence="18" id="KW-0812">Transmembrane</keyword>
<keyword evidence="7" id="KW-0328">Glycosyltransferase</keyword>
<evidence type="ECO:0000256" key="10">
    <source>
        <dbReference type="ARBA" id="ARBA00022960"/>
    </source>
</evidence>
<evidence type="ECO:0000259" key="19">
    <source>
        <dbReference type="Pfam" id="PF00905"/>
    </source>
</evidence>
<feature type="compositionally biased region" description="Basic and acidic residues" evidence="17">
    <location>
        <begin position="768"/>
        <end position="777"/>
    </location>
</feature>
<dbReference type="PANTHER" id="PTHR32282:SF11">
    <property type="entry name" value="PENICILLIN-BINDING PROTEIN 1B"/>
    <property type="match status" value="1"/>
</dbReference>
<evidence type="ECO:0000256" key="6">
    <source>
        <dbReference type="ARBA" id="ARBA00022670"/>
    </source>
</evidence>
<evidence type="ECO:0000256" key="1">
    <source>
        <dbReference type="ARBA" id="ARBA00004236"/>
    </source>
</evidence>
<dbReference type="InterPro" id="IPR012338">
    <property type="entry name" value="Beta-lactam/transpept-like"/>
</dbReference>
<keyword evidence="4" id="KW-1003">Cell membrane</keyword>
<comment type="catalytic activity">
    <reaction evidence="15">
        <text>Preferential cleavage: (Ac)2-L-Lys-D-Ala-|-D-Ala. Also transpeptidation of peptidyl-alanyl moieties that are N-acyl substituents of D-alanine.</text>
        <dbReference type="EC" id="3.4.16.4"/>
    </reaction>
</comment>